<dbReference type="GeneID" id="109395298"/>
<dbReference type="Gene3D" id="2.10.70.10">
    <property type="entry name" value="Complement Module, domain 1"/>
    <property type="match status" value="4"/>
</dbReference>
<dbReference type="PIRSF" id="PIRSF037971">
    <property type="entry name" value="TLX_CD46"/>
    <property type="match status" value="1"/>
</dbReference>
<feature type="disulfide bond" evidence="11">
    <location>
        <begin position="261"/>
        <end position="288"/>
    </location>
</feature>
<evidence type="ECO:0000256" key="5">
    <source>
        <dbReference type="ARBA" id="ARBA00022737"/>
    </source>
</evidence>
<evidence type="ECO:0000256" key="13">
    <source>
        <dbReference type="SAM" id="Phobius"/>
    </source>
</evidence>
<comment type="subcellular location">
    <subcellularLocation>
        <location evidence="1">Membrane</location>
        <topology evidence="1">Single-pass membrane protein</topology>
    </subcellularLocation>
</comment>
<feature type="compositionally biased region" description="Pro residues" evidence="12">
    <location>
        <begin position="292"/>
        <end position="313"/>
    </location>
</feature>
<feature type="region of interest" description="Disordered" evidence="12">
    <location>
        <begin position="399"/>
        <end position="418"/>
    </location>
</feature>
<keyword evidence="8" id="KW-0325">Glycoprotein</keyword>
<proteinExistence type="predicted"/>
<dbReference type="AlphaFoldDB" id="A0A8B7T9H4"/>
<evidence type="ECO:0000259" key="15">
    <source>
        <dbReference type="PROSITE" id="PS50923"/>
    </source>
</evidence>
<evidence type="ECO:0000256" key="12">
    <source>
        <dbReference type="SAM" id="MobiDB-lite"/>
    </source>
</evidence>
<dbReference type="GO" id="GO:0007338">
    <property type="term" value="P:single fertilization"/>
    <property type="evidence" value="ECO:0007669"/>
    <property type="project" value="UniProtKB-KW"/>
</dbReference>
<comment type="subunit">
    <text evidence="10">Interacts with C3b. Interacts with C4b. Interacts with moesin/MSN.</text>
</comment>
<keyword evidence="13" id="KW-0812">Transmembrane</keyword>
<keyword evidence="3 11" id="KW-0768">Sushi</keyword>
<dbReference type="Proteomes" id="UP000694851">
    <property type="component" value="Unplaced"/>
</dbReference>
<name>A0A8B7T9H4_HIPAR</name>
<dbReference type="FunFam" id="2.10.70.10:FF:000014">
    <property type="entry name" value="Membrane cofactor protein"/>
    <property type="match status" value="1"/>
</dbReference>
<evidence type="ECO:0000256" key="3">
    <source>
        <dbReference type="ARBA" id="ARBA00022659"/>
    </source>
</evidence>
<keyword evidence="5" id="KW-0677">Repeat</keyword>
<feature type="domain" description="Sushi" evidence="15">
    <location>
        <begin position="165"/>
        <end position="230"/>
    </location>
</feature>
<evidence type="ECO:0000256" key="7">
    <source>
        <dbReference type="ARBA" id="ARBA00023157"/>
    </source>
</evidence>
<feature type="transmembrane region" description="Helical" evidence="13">
    <location>
        <begin position="366"/>
        <end position="389"/>
    </location>
</feature>
<feature type="domain" description="Sushi" evidence="15">
    <location>
        <begin position="105"/>
        <end position="164"/>
    </location>
</feature>
<dbReference type="OrthoDB" id="6127264at2759"/>
<feature type="region of interest" description="Disordered" evidence="12">
    <location>
        <begin position="286"/>
        <end position="362"/>
    </location>
</feature>
<protein>
    <recommendedName>
        <fullName evidence="2">Membrane cofactor protein</fullName>
    </recommendedName>
</protein>
<evidence type="ECO:0000256" key="2">
    <source>
        <dbReference type="ARBA" id="ARBA00017517"/>
    </source>
</evidence>
<feature type="compositionally biased region" description="Low complexity" evidence="12">
    <location>
        <begin position="314"/>
        <end position="362"/>
    </location>
</feature>
<evidence type="ECO:0000313" key="16">
    <source>
        <dbReference type="Proteomes" id="UP000694851"/>
    </source>
</evidence>
<evidence type="ECO:0000256" key="9">
    <source>
        <dbReference type="ARBA" id="ARBA00023279"/>
    </source>
</evidence>
<evidence type="ECO:0000256" key="10">
    <source>
        <dbReference type="ARBA" id="ARBA00047055"/>
    </source>
</evidence>
<dbReference type="CDD" id="cd00033">
    <property type="entry name" value="CCP"/>
    <property type="match status" value="4"/>
</dbReference>
<feature type="chain" id="PRO_5034646425" description="Membrane cofactor protein" evidence="14">
    <location>
        <begin position="43"/>
        <end position="418"/>
    </location>
</feature>
<keyword evidence="7 11" id="KW-1015">Disulfide bond</keyword>
<keyword evidence="9" id="KW-0278">Fertilization</keyword>
<dbReference type="FunFam" id="2.10.70.10:FF:000042">
    <property type="entry name" value="Membrane cofactor protein"/>
    <property type="match status" value="1"/>
</dbReference>
<dbReference type="InterPro" id="IPR050350">
    <property type="entry name" value="Compl-Cell_Adhes-Reg"/>
</dbReference>
<dbReference type="GO" id="GO:0016020">
    <property type="term" value="C:membrane"/>
    <property type="evidence" value="ECO:0007669"/>
    <property type="project" value="UniProtKB-SubCell"/>
</dbReference>
<dbReference type="InterPro" id="IPR000436">
    <property type="entry name" value="Sushi_SCR_CCP_dom"/>
</dbReference>
<dbReference type="FunFam" id="2.10.70.10:FF:000055">
    <property type="entry name" value="Complement decay-accelerating factor, GPI-anchored"/>
    <property type="match status" value="1"/>
</dbReference>
<reference evidence="17" key="1">
    <citation type="submission" date="2025-08" db="UniProtKB">
        <authorList>
            <consortium name="RefSeq"/>
        </authorList>
    </citation>
    <scope>IDENTIFICATION</scope>
    <source>
        <tissue evidence="17">Muscle</tissue>
    </source>
</reference>
<sequence length="418" mass="44543">MTASCGTRTTPPRCHESPFSSWSFAGILLVALVLQLPASSDACDDPPRFQTMKLTNASQDPYSPGDKVEYECRPGYKRLMPALATTAVCQPDNTWTPLQEACTRKSCPQLGDPINGQVNGTFLFGSKAHYACNEGFYLLGSETLYCELSGNGVSWDDVPPTCEVILCKPPAEIPNGKYTNSHKDTFQYNEVVTYSCNPSGGPDEYSLVGESQLICSGHVSWSSEPPECKVVKCPYPALKNGNIISGFGRKYYYKAKVLFECLQGFSLKGSNTIVCGADSTWEPEMPECIKVPTPPSTKPPTPPSTKPPTPPSTKPSTSSHPVPTLSSTISPISTDSGVKPTAAAPPATLPTTTQSPGSPGSPGPGAIAGIVIGSLVVVLLVGGFVYAVLKRKKKGEREINASYSVCKNKSTTSEEQTH</sequence>
<dbReference type="SMART" id="SM00032">
    <property type="entry name" value="CCP"/>
    <property type="match status" value="4"/>
</dbReference>
<feature type="signal peptide" evidence="14">
    <location>
        <begin position="1"/>
        <end position="42"/>
    </location>
</feature>
<dbReference type="PANTHER" id="PTHR19325">
    <property type="entry name" value="COMPLEMENT COMPONENT-RELATED SUSHI DOMAIN-CONTAINING"/>
    <property type="match status" value="1"/>
</dbReference>
<dbReference type="KEGG" id="hai:109395298"/>
<gene>
    <name evidence="17" type="primary">CD46</name>
</gene>
<dbReference type="PANTHER" id="PTHR19325:SF521">
    <property type="entry name" value="MEMBRANE COFACTOR PROTEIN"/>
    <property type="match status" value="1"/>
</dbReference>
<evidence type="ECO:0000256" key="1">
    <source>
        <dbReference type="ARBA" id="ARBA00004167"/>
    </source>
</evidence>
<keyword evidence="4 14" id="KW-0732">Signal</keyword>
<feature type="domain" description="Sushi" evidence="15">
    <location>
        <begin position="41"/>
        <end position="104"/>
    </location>
</feature>
<dbReference type="PROSITE" id="PS50923">
    <property type="entry name" value="SUSHI"/>
    <property type="match status" value="4"/>
</dbReference>
<dbReference type="Pfam" id="PF00084">
    <property type="entry name" value="Sushi"/>
    <property type="match status" value="4"/>
</dbReference>
<evidence type="ECO:0000256" key="4">
    <source>
        <dbReference type="ARBA" id="ARBA00022729"/>
    </source>
</evidence>
<accession>A0A8B7T9H4</accession>
<evidence type="ECO:0000256" key="11">
    <source>
        <dbReference type="PROSITE-ProRule" id="PRU00302"/>
    </source>
</evidence>
<dbReference type="RefSeq" id="XP_019521724.1">
    <property type="nucleotide sequence ID" value="XM_019666179.1"/>
</dbReference>
<evidence type="ECO:0000256" key="6">
    <source>
        <dbReference type="ARBA" id="ARBA00023136"/>
    </source>
</evidence>
<feature type="domain" description="Sushi" evidence="15">
    <location>
        <begin position="231"/>
        <end position="290"/>
    </location>
</feature>
<organism evidence="16 17">
    <name type="scientific">Hipposideros armiger</name>
    <name type="common">Great Himalayan leaf-nosed bat</name>
    <dbReference type="NCBI Taxonomy" id="186990"/>
    <lineage>
        <taxon>Eukaryota</taxon>
        <taxon>Metazoa</taxon>
        <taxon>Chordata</taxon>
        <taxon>Craniata</taxon>
        <taxon>Vertebrata</taxon>
        <taxon>Euteleostomi</taxon>
        <taxon>Mammalia</taxon>
        <taxon>Eutheria</taxon>
        <taxon>Laurasiatheria</taxon>
        <taxon>Chiroptera</taxon>
        <taxon>Yinpterochiroptera</taxon>
        <taxon>Rhinolophoidea</taxon>
        <taxon>Hipposideridae</taxon>
        <taxon>Hipposideros</taxon>
    </lineage>
</organism>
<dbReference type="CTD" id="4179"/>
<dbReference type="GO" id="GO:0009986">
    <property type="term" value="C:cell surface"/>
    <property type="evidence" value="ECO:0007669"/>
    <property type="project" value="InterPro"/>
</dbReference>
<keyword evidence="13" id="KW-1133">Transmembrane helix</keyword>
<dbReference type="SUPFAM" id="SSF57535">
    <property type="entry name" value="Complement control module/SCR domain"/>
    <property type="match status" value="4"/>
</dbReference>
<feature type="compositionally biased region" description="Polar residues" evidence="12">
    <location>
        <begin position="401"/>
        <end position="418"/>
    </location>
</feature>
<evidence type="ECO:0000256" key="8">
    <source>
        <dbReference type="ARBA" id="ARBA00023180"/>
    </source>
</evidence>
<comment type="caution">
    <text evidence="11">Lacks conserved residue(s) required for the propagation of feature annotation.</text>
</comment>
<keyword evidence="16" id="KW-1185">Reference proteome</keyword>
<evidence type="ECO:0000256" key="14">
    <source>
        <dbReference type="SAM" id="SignalP"/>
    </source>
</evidence>
<evidence type="ECO:0000313" key="17">
    <source>
        <dbReference type="RefSeq" id="XP_019521724.1"/>
    </source>
</evidence>
<keyword evidence="6 13" id="KW-0472">Membrane</keyword>
<dbReference type="InterPro" id="IPR017341">
    <property type="entry name" value="CD46"/>
</dbReference>
<dbReference type="InterPro" id="IPR035976">
    <property type="entry name" value="Sushi/SCR/CCP_sf"/>
</dbReference>